<keyword evidence="1" id="KW-1133">Transmembrane helix</keyword>
<name>A0A218X954_PUNGR</name>
<gene>
    <name evidence="2" type="ORF">CDL15_Pgr007525</name>
</gene>
<evidence type="ECO:0000313" key="2">
    <source>
        <dbReference type="EMBL" id="OWM81487.1"/>
    </source>
</evidence>
<feature type="transmembrane region" description="Helical" evidence="1">
    <location>
        <begin position="24"/>
        <end position="44"/>
    </location>
</feature>
<dbReference type="Proteomes" id="UP000197138">
    <property type="component" value="Unassembled WGS sequence"/>
</dbReference>
<evidence type="ECO:0000256" key="1">
    <source>
        <dbReference type="SAM" id="Phobius"/>
    </source>
</evidence>
<organism evidence="2 3">
    <name type="scientific">Punica granatum</name>
    <name type="common">Pomegranate</name>
    <dbReference type="NCBI Taxonomy" id="22663"/>
    <lineage>
        <taxon>Eukaryota</taxon>
        <taxon>Viridiplantae</taxon>
        <taxon>Streptophyta</taxon>
        <taxon>Embryophyta</taxon>
        <taxon>Tracheophyta</taxon>
        <taxon>Spermatophyta</taxon>
        <taxon>Magnoliopsida</taxon>
        <taxon>eudicotyledons</taxon>
        <taxon>Gunneridae</taxon>
        <taxon>Pentapetalae</taxon>
        <taxon>rosids</taxon>
        <taxon>malvids</taxon>
        <taxon>Myrtales</taxon>
        <taxon>Lythraceae</taxon>
        <taxon>Punica</taxon>
    </lineage>
</organism>
<dbReference type="EMBL" id="MTKT01002214">
    <property type="protein sequence ID" value="OWM81487.1"/>
    <property type="molecule type" value="Genomic_DNA"/>
</dbReference>
<sequence length="72" mass="8004">MEGAPVYMEMSYYDHIQRRKQDKVCLYAFILHSVFVVLAAAVAASRHVNAARRTSAVASKDTLQKVLSGFGE</sequence>
<proteinExistence type="predicted"/>
<keyword evidence="1" id="KW-0472">Membrane</keyword>
<dbReference type="AlphaFoldDB" id="A0A218X954"/>
<keyword evidence="1" id="KW-0812">Transmembrane</keyword>
<comment type="caution">
    <text evidence="2">The sequence shown here is derived from an EMBL/GenBank/DDBJ whole genome shotgun (WGS) entry which is preliminary data.</text>
</comment>
<protein>
    <submittedName>
        <fullName evidence="2">Uncharacterized protein</fullName>
    </submittedName>
</protein>
<accession>A0A218X954</accession>
<evidence type="ECO:0000313" key="3">
    <source>
        <dbReference type="Proteomes" id="UP000197138"/>
    </source>
</evidence>
<reference evidence="3" key="1">
    <citation type="journal article" date="2017" name="Plant J.">
        <title>The pomegranate (Punica granatum L.) genome and the genomics of punicalagin biosynthesis.</title>
        <authorList>
            <person name="Qin G."/>
            <person name="Xu C."/>
            <person name="Ming R."/>
            <person name="Tang H."/>
            <person name="Guyot R."/>
            <person name="Kramer E.M."/>
            <person name="Hu Y."/>
            <person name="Yi X."/>
            <person name="Qi Y."/>
            <person name="Xu X."/>
            <person name="Gao Z."/>
            <person name="Pan H."/>
            <person name="Jian J."/>
            <person name="Tian Y."/>
            <person name="Yue Z."/>
            <person name="Xu Y."/>
        </authorList>
    </citation>
    <scope>NUCLEOTIDE SEQUENCE [LARGE SCALE GENOMIC DNA]</scope>
    <source>
        <strain evidence="3">cv. Dabenzi</strain>
    </source>
</reference>